<protein>
    <recommendedName>
        <fullName evidence="4">Anti-sigma factor</fullName>
    </recommendedName>
</protein>
<name>A0ABU3BG88_9FLAO</name>
<keyword evidence="1" id="KW-0472">Membrane</keyword>
<dbReference type="RefSeq" id="WP_311387316.1">
    <property type="nucleotide sequence ID" value="NZ_JAVRHU010000001.1"/>
</dbReference>
<keyword evidence="1" id="KW-1133">Transmembrane helix</keyword>
<sequence>MDKLEKHIREKLQEREVQPSNGAWDKIESQLGEVVEPARKNVYWYAIAASFIGVLLISIVYFNSDIENAVTKQVVDTLEKEPSKLEVENSLEEKTERNKVLIVQETPDIDIPLKEELKSTLNIEESAQKNLVLNDSKETKILDYKKAAINEQELIENKLNQVLNVVASLEERNIEVTDAEIDSLLMNAQRELLTDKVLRENGKVDAMALLTEAEDELERTFRGQLFEKLKDGFFKVRTAVADRNN</sequence>
<reference evidence="2 3" key="1">
    <citation type="submission" date="2023-09" db="EMBL/GenBank/DDBJ databases">
        <authorList>
            <person name="Rey-Velasco X."/>
        </authorList>
    </citation>
    <scope>NUCLEOTIDE SEQUENCE [LARGE SCALE GENOMIC DNA]</scope>
    <source>
        <strain evidence="2 3">P007</strain>
    </source>
</reference>
<keyword evidence="3" id="KW-1185">Reference proteome</keyword>
<organism evidence="2 3">
    <name type="scientific">Croceitalea vernalis</name>
    <dbReference type="NCBI Taxonomy" id="3075599"/>
    <lineage>
        <taxon>Bacteria</taxon>
        <taxon>Pseudomonadati</taxon>
        <taxon>Bacteroidota</taxon>
        <taxon>Flavobacteriia</taxon>
        <taxon>Flavobacteriales</taxon>
        <taxon>Flavobacteriaceae</taxon>
        <taxon>Croceitalea</taxon>
    </lineage>
</organism>
<comment type="caution">
    <text evidence="2">The sequence shown here is derived from an EMBL/GenBank/DDBJ whole genome shotgun (WGS) entry which is preliminary data.</text>
</comment>
<proteinExistence type="predicted"/>
<accession>A0ABU3BG88</accession>
<evidence type="ECO:0000256" key="1">
    <source>
        <dbReference type="SAM" id="Phobius"/>
    </source>
</evidence>
<feature type="transmembrane region" description="Helical" evidence="1">
    <location>
        <begin position="42"/>
        <end position="62"/>
    </location>
</feature>
<gene>
    <name evidence="2" type="ORF">RM520_05950</name>
</gene>
<evidence type="ECO:0008006" key="4">
    <source>
        <dbReference type="Google" id="ProtNLM"/>
    </source>
</evidence>
<keyword evidence="1" id="KW-0812">Transmembrane</keyword>
<evidence type="ECO:0000313" key="2">
    <source>
        <dbReference type="EMBL" id="MDT0621157.1"/>
    </source>
</evidence>
<evidence type="ECO:0000313" key="3">
    <source>
        <dbReference type="Proteomes" id="UP001250662"/>
    </source>
</evidence>
<dbReference type="EMBL" id="JAVRHU010000001">
    <property type="protein sequence ID" value="MDT0621157.1"/>
    <property type="molecule type" value="Genomic_DNA"/>
</dbReference>
<dbReference type="Proteomes" id="UP001250662">
    <property type="component" value="Unassembled WGS sequence"/>
</dbReference>